<evidence type="ECO:0000256" key="1">
    <source>
        <dbReference type="SAM" id="MobiDB-lite"/>
    </source>
</evidence>
<dbReference type="EMBL" id="CAMXCT020004047">
    <property type="protein sequence ID" value="CAL1160820.1"/>
    <property type="molecule type" value="Genomic_DNA"/>
</dbReference>
<feature type="domain" description="DUF7869" evidence="2">
    <location>
        <begin position="340"/>
        <end position="428"/>
    </location>
</feature>
<name>A0A9P1DBX0_9DINO</name>
<dbReference type="EMBL" id="CAMXCT010004047">
    <property type="protein sequence ID" value="CAI4007445.1"/>
    <property type="molecule type" value="Genomic_DNA"/>
</dbReference>
<sequence>MPSLPSIHALSSDDDGGDKLLQKGLTLTPRQKVQRLVSRSASSTWEPVSDLTDDSSSHGADLKDVGVRKRKRRSRKKAPGCLTLREKLVSKSRFSRLWDYARQGAEAPPADLRYLSRPASRLTGDYSCGRIVSFLQTIYESVAENLPDVRDDPSIEAASFRAEDRECDPHITVKLNRGTKTRKFKKGLKVHVERKPETSGLEPRWLPPGCMQDYYEQYKCMEGHQAASFSTFWRTWRTEFEHLRFRPVSSHAQCSVCLHHRVLLRELAPYLYARQHQAKLYHAHLMMQYRDRLVYWSLRGSSRLRSLGHIAIIQDGMDQCKFAFPRAQLCRGKDLATLIRPKLGIVGIIAHGFGVAFTVSNPQHAKDSSCMAEIFCHMLTRLERQGVRLSDTVIHLLADNTSRETKNSTTLRLLCCLVQQRILAGASMRHLRHFAPHVIGLLKLSVLFAFWISIARGFLLEDKRGRAPAKRRVCAAPQLQFLFGGGGPILRTKQYMQDKDFNSCLLFYPAVVGDVKIPDGLPVGIAENNELAQDYRDHLKKYVPALRSYGLNDAAQYYEDWVEGVLELAPLLDVSACSFRQVVRSVERPGFDRVKTFEPKANALKLGPGKDDRKNADKYIAKAKRALSLEAAAEAWSAGVPWNEALDLATRAVNKVDEIIGPMAKKKPKAKAKSLGSDLCALRVFSRVVDNMAKRKVQKEVIPLGSFEAFMDKTFDTEAKLEEFARYIDELFPPDSSCLAQLCSYPFCSEKSYVSEIGTGPCFARPYMLGYRKDFGYSGMSEPDQLINMVQLIITNGFRSNPDLGGVEKLTICDPGASQMLDAPYVAMKPLHPDRPSLGGELPPFSIGFVKGWKRAMSLLTICAGAKILGMTAGDLPEYRQGRCTVLRRPLGHSVECLAKAGYGGATSQFEDWSNSTAVCRAFNIGKWEGAAVSALQSSIEKPVVAMLKDFVAKRGMKGFLSHEVLGRGVFSTGWTSGSGPTESWTVVMTNTDDGALVKLLLERYCRDWDGLSDQMKRSFTFKEVSLLHQHCAMFLHFLGILESTLPRAQFPAARERLMSVFMLGGMDAELKLQSEKAVPPGDLRGVGAFRNLVVTHESSQALEQEEKAQELAQKVARATLDQLKGQLESDLVRIRSQLPTKESRTRETALDVKYLKERQYAEFSKAVVDMALEPRQAGLPEVIYYGIFREDPESKPGAPAIHKKVQGEIEAKVFQHWDALSTSPAKTRPKPQTNRCVEGLSLLSSTDQGPVWPGSLDSKFNAESAEGKELLALKQAFLAEFPPSEAARGQGNRTTPAQVRATGQPDFSVEGGQEPLDVSRLVDLLVEAAPPPADRIACVVGRGARPSVLIDKHYRIWLGNPNADGECTYSGELFGFNTGSFEFKVVRQHNKRDVSGVAWRVVSDMDLIVVDKVATPLCRYLHSCAVNHGLGEVSILEHVVEPKLHAAVEGEQEQVPVAYRYNIHPVTSRTNVFRANPLQQTSEIKFNNMGASWVGKWEQLPESKIVDVLWEAAGLVQTGGGLIELGGFVQLQGNKIVPVKPKMYLTAMVKVPPESWVQLP</sequence>
<dbReference type="EMBL" id="CAMXCT030004047">
    <property type="protein sequence ID" value="CAL4794757.1"/>
    <property type="molecule type" value="Genomic_DNA"/>
</dbReference>
<evidence type="ECO:0000313" key="3">
    <source>
        <dbReference type="EMBL" id="CAI4007445.1"/>
    </source>
</evidence>
<feature type="region of interest" description="Disordered" evidence="1">
    <location>
        <begin position="1284"/>
        <end position="1313"/>
    </location>
</feature>
<evidence type="ECO:0000259" key="2">
    <source>
        <dbReference type="Pfam" id="PF25273"/>
    </source>
</evidence>
<evidence type="ECO:0000313" key="6">
    <source>
        <dbReference type="Proteomes" id="UP001152797"/>
    </source>
</evidence>
<organism evidence="3">
    <name type="scientific">Cladocopium goreaui</name>
    <dbReference type="NCBI Taxonomy" id="2562237"/>
    <lineage>
        <taxon>Eukaryota</taxon>
        <taxon>Sar</taxon>
        <taxon>Alveolata</taxon>
        <taxon>Dinophyceae</taxon>
        <taxon>Suessiales</taxon>
        <taxon>Symbiodiniaceae</taxon>
        <taxon>Cladocopium</taxon>
    </lineage>
</organism>
<dbReference type="Pfam" id="PF25273">
    <property type="entry name" value="DUF7869"/>
    <property type="match status" value="1"/>
</dbReference>
<dbReference type="InterPro" id="IPR057191">
    <property type="entry name" value="DUF7869"/>
</dbReference>
<proteinExistence type="predicted"/>
<dbReference type="Proteomes" id="UP001152797">
    <property type="component" value="Unassembled WGS sequence"/>
</dbReference>
<feature type="compositionally biased region" description="Polar residues" evidence="1">
    <location>
        <begin position="37"/>
        <end position="46"/>
    </location>
</feature>
<gene>
    <name evidence="3" type="ORF">C1SCF055_LOCUS33002</name>
</gene>
<protein>
    <submittedName>
        <fullName evidence="5">7,8-didemethyl-8-hydroxy-5-deazariboflavin synthase</fullName>
    </submittedName>
</protein>
<evidence type="ECO:0000313" key="5">
    <source>
        <dbReference type="EMBL" id="CAL4794757.1"/>
    </source>
</evidence>
<reference evidence="3" key="1">
    <citation type="submission" date="2022-10" db="EMBL/GenBank/DDBJ databases">
        <authorList>
            <person name="Chen Y."/>
            <person name="Dougan E. K."/>
            <person name="Chan C."/>
            <person name="Rhodes N."/>
            <person name="Thang M."/>
        </authorList>
    </citation>
    <scope>NUCLEOTIDE SEQUENCE</scope>
</reference>
<feature type="compositionally biased region" description="Basic residues" evidence="1">
    <location>
        <begin position="68"/>
        <end position="77"/>
    </location>
</feature>
<dbReference type="PANTHER" id="PTHR33153:SF3">
    <property type="entry name" value="TRAFFICKING PROTEIN PARTICLE COMPLEX SUBUNIT 11 DOMAIN-CONTAINING PROTEIN"/>
    <property type="match status" value="1"/>
</dbReference>
<evidence type="ECO:0000313" key="4">
    <source>
        <dbReference type="EMBL" id="CAL1160820.1"/>
    </source>
</evidence>
<dbReference type="PANTHER" id="PTHR33153">
    <property type="entry name" value="MYND-TYPE DOMAIN-CONTAINING PROTEIN"/>
    <property type="match status" value="1"/>
</dbReference>
<accession>A0A9P1DBX0</accession>
<comment type="caution">
    <text evidence="3">The sequence shown here is derived from an EMBL/GenBank/DDBJ whole genome shotgun (WGS) entry which is preliminary data.</text>
</comment>
<reference evidence="4" key="2">
    <citation type="submission" date="2024-04" db="EMBL/GenBank/DDBJ databases">
        <authorList>
            <person name="Chen Y."/>
            <person name="Shah S."/>
            <person name="Dougan E. K."/>
            <person name="Thang M."/>
            <person name="Chan C."/>
        </authorList>
    </citation>
    <scope>NUCLEOTIDE SEQUENCE [LARGE SCALE GENOMIC DNA]</scope>
</reference>
<feature type="region of interest" description="Disordered" evidence="1">
    <location>
        <begin position="1"/>
        <end position="77"/>
    </location>
</feature>
<keyword evidence="6" id="KW-1185">Reference proteome</keyword>